<sequence>MNAVESRIPLVVVGGWGVDAAMLLPLFDRWPGEIHLISLNDALMSRCDSITGVADYLLERYPCPSVWAGWSQGAQVVMAAASRSCPQVRKAITLAGFPRFVAGEQWSTGMEVDTFETFREQVSQNAGLAWRRFQRLLIHGSYDESQARQELRPWLARGPSVSDVNLVRGLDWLGSEDQRSLWGALPVPTLHLQASNDVVVECWEHSFHPSPAAKVVRVTGMTHWPRGQALSRCHDEILQFVFGKEVEWTL</sequence>
<dbReference type="RefSeq" id="WP_085679808.1">
    <property type="nucleotide sequence ID" value="NZ_CP020931.1"/>
</dbReference>
<name>A0A1W6K7N2_9GAMM</name>
<dbReference type="GeneID" id="77255323"/>
<organism evidence="1 2">
    <name type="scientific">Marinobacter salarius</name>
    <dbReference type="NCBI Taxonomy" id="1420917"/>
    <lineage>
        <taxon>Bacteria</taxon>
        <taxon>Pseudomonadati</taxon>
        <taxon>Pseudomonadota</taxon>
        <taxon>Gammaproteobacteria</taxon>
        <taxon>Pseudomonadales</taxon>
        <taxon>Marinobacteraceae</taxon>
        <taxon>Marinobacter</taxon>
    </lineage>
</organism>
<evidence type="ECO:0000313" key="2">
    <source>
        <dbReference type="Proteomes" id="UP000193100"/>
    </source>
</evidence>
<reference evidence="1 2" key="1">
    <citation type="submission" date="2017-04" db="EMBL/GenBank/DDBJ databases">
        <title>Genome Sequence of Marinobacter salarius strain SMR5 Isolated from a culture of the Diatom Skeletonema marinoi.</title>
        <authorList>
            <person name="Topel M."/>
            <person name="Pinder M.I.M."/>
            <person name="Johansson O.N."/>
            <person name="Kourtchenko O."/>
            <person name="Godhe A."/>
            <person name="Clarke A.K."/>
        </authorList>
    </citation>
    <scope>NUCLEOTIDE SEQUENCE [LARGE SCALE GENOMIC DNA]</scope>
    <source>
        <strain evidence="1 2">SMR5</strain>
    </source>
</reference>
<dbReference type="Gene3D" id="3.40.50.1820">
    <property type="entry name" value="alpha/beta hydrolase"/>
    <property type="match status" value="1"/>
</dbReference>
<evidence type="ECO:0000313" key="1">
    <source>
        <dbReference type="EMBL" id="ARM83446.1"/>
    </source>
</evidence>
<dbReference type="Proteomes" id="UP000193100">
    <property type="component" value="Chromosome"/>
</dbReference>
<dbReference type="InterPro" id="IPR029058">
    <property type="entry name" value="AB_hydrolase_fold"/>
</dbReference>
<proteinExistence type="predicted"/>
<gene>
    <name evidence="1" type="primary">bioH</name>
    <name evidence="1" type="ORF">MARSALSMR5_01354</name>
</gene>
<dbReference type="GO" id="GO:0090499">
    <property type="term" value="F:pimelyl-[acyl-carrier protein] methyl ester esterase activity"/>
    <property type="evidence" value="ECO:0007669"/>
    <property type="project" value="UniProtKB-EC"/>
</dbReference>
<accession>A0A1W6K7N2</accession>
<dbReference type="EMBL" id="CP020931">
    <property type="protein sequence ID" value="ARM83446.1"/>
    <property type="molecule type" value="Genomic_DNA"/>
</dbReference>
<dbReference type="SUPFAM" id="SSF53474">
    <property type="entry name" value="alpha/beta-Hydrolases"/>
    <property type="match status" value="1"/>
</dbReference>
<keyword evidence="1" id="KW-0378">Hydrolase</keyword>
<dbReference type="STRING" id="1420917.AU15_00695"/>
<dbReference type="EC" id="3.1.1.85" evidence="1"/>
<dbReference type="AlphaFoldDB" id="A0A1W6K7N2"/>
<protein>
    <submittedName>
        <fullName evidence="1">Pimeloyl-[acyl-carrier protein] methyl ester esterase</fullName>
        <ecNumber evidence="1">3.1.1.85</ecNumber>
    </submittedName>
</protein>